<protein>
    <recommendedName>
        <fullName evidence="11">DUF2029 domain-containing protein</fullName>
    </recommendedName>
</protein>
<dbReference type="eggNOG" id="COG1215">
    <property type="taxonomic scope" value="Bacteria"/>
</dbReference>
<feature type="transmembrane region" description="Helical" evidence="8">
    <location>
        <begin position="84"/>
        <end position="112"/>
    </location>
</feature>
<evidence type="ECO:0000313" key="9">
    <source>
        <dbReference type="EMBL" id="EFZ37970.1"/>
    </source>
</evidence>
<feature type="transmembrane region" description="Helical" evidence="8">
    <location>
        <begin position="23"/>
        <end position="40"/>
    </location>
</feature>
<evidence type="ECO:0000256" key="5">
    <source>
        <dbReference type="ARBA" id="ARBA00022989"/>
    </source>
</evidence>
<feature type="transmembrane region" description="Helical" evidence="8">
    <location>
        <begin position="335"/>
        <end position="353"/>
    </location>
</feature>
<dbReference type="Proteomes" id="UP000005580">
    <property type="component" value="Unassembled WGS sequence"/>
</dbReference>
<feature type="transmembrane region" description="Helical" evidence="8">
    <location>
        <begin position="311"/>
        <end position="328"/>
    </location>
</feature>
<dbReference type="STRING" id="28134.SAMN05444288_0521"/>
<keyword evidence="4 8" id="KW-0812">Transmembrane</keyword>
<dbReference type="RefSeq" id="WP_004369028.1">
    <property type="nucleotide sequence ID" value="NZ_GL833119.1"/>
</dbReference>
<evidence type="ECO:0000256" key="2">
    <source>
        <dbReference type="ARBA" id="ARBA00022475"/>
    </source>
</evidence>
<name>E7RMI9_9BACT</name>
<feature type="transmembrane region" description="Helical" evidence="8">
    <location>
        <begin position="47"/>
        <end position="64"/>
    </location>
</feature>
<keyword evidence="5 8" id="KW-1133">Transmembrane helix</keyword>
<evidence type="ECO:0000256" key="1">
    <source>
        <dbReference type="ARBA" id="ARBA00004651"/>
    </source>
</evidence>
<dbReference type="EMBL" id="AEPE02000002">
    <property type="protein sequence ID" value="EFZ37970.1"/>
    <property type="molecule type" value="Genomic_DNA"/>
</dbReference>
<evidence type="ECO:0000313" key="10">
    <source>
        <dbReference type="Proteomes" id="UP000005580"/>
    </source>
</evidence>
<feature type="transmembrane region" description="Helical" evidence="8">
    <location>
        <begin position="124"/>
        <end position="157"/>
    </location>
</feature>
<keyword evidence="2" id="KW-1003">Cell membrane</keyword>
<evidence type="ECO:0000256" key="8">
    <source>
        <dbReference type="SAM" id="Phobius"/>
    </source>
</evidence>
<dbReference type="HOGENOM" id="CLU_062612_0_0_10"/>
<feature type="transmembrane region" description="Helical" evidence="8">
    <location>
        <begin position="163"/>
        <end position="188"/>
    </location>
</feature>
<comment type="subcellular location">
    <subcellularLocation>
        <location evidence="1">Cell membrane</location>
        <topology evidence="1">Multi-pass membrane protein</topology>
    </subcellularLocation>
</comment>
<keyword evidence="10" id="KW-1185">Reference proteome</keyword>
<keyword evidence="6 8" id="KW-0472">Membrane</keyword>
<dbReference type="Pfam" id="PF09594">
    <property type="entry name" value="GT87"/>
    <property type="match status" value="1"/>
</dbReference>
<reference evidence="9" key="1">
    <citation type="submission" date="2011-01" db="EMBL/GenBank/DDBJ databases">
        <authorList>
            <person name="Muzny D."/>
            <person name="Qin X."/>
            <person name="Buhay C."/>
            <person name="Dugan-Rocha S."/>
            <person name="Ding Y."/>
            <person name="Chen G."/>
            <person name="Hawes A."/>
            <person name="Holder M."/>
            <person name="Jhangiani S."/>
            <person name="Johnson A."/>
            <person name="Khan Z."/>
            <person name="Li Z."/>
            <person name="Liu W."/>
            <person name="Liu X."/>
            <person name="Perez L."/>
            <person name="Shen H."/>
            <person name="Wang Q."/>
            <person name="Watt J."/>
            <person name="Xi L."/>
            <person name="Xin Y."/>
            <person name="Zhou J."/>
            <person name="Deng J."/>
            <person name="Jiang H."/>
            <person name="Liu Y."/>
            <person name="Qu J."/>
            <person name="Song X.-Z."/>
            <person name="Zhang L."/>
            <person name="Villasana D."/>
            <person name="Johnson A."/>
            <person name="Liu J."/>
            <person name="Liyanage D."/>
            <person name="Lorensuhewa L."/>
            <person name="Robinson T."/>
            <person name="Song A."/>
            <person name="Song B.-B."/>
            <person name="Dinh H."/>
            <person name="Thornton R."/>
            <person name="Coyle M."/>
            <person name="Francisco L."/>
            <person name="Jackson L."/>
            <person name="Javaid M."/>
            <person name="Korchina V."/>
            <person name="Kovar C."/>
            <person name="Mata R."/>
            <person name="Mathew T."/>
            <person name="Ngo R."/>
            <person name="Nguyen L."/>
            <person name="Nguyen N."/>
            <person name="Okwuonu G."/>
            <person name="Ongeri F."/>
            <person name="Pham C."/>
            <person name="Simmons D."/>
            <person name="Wilczek-Boney K."/>
            <person name="Hale W."/>
            <person name="Jakkamsetti A."/>
            <person name="Pham P."/>
            <person name="Ruth R."/>
            <person name="San Lucas F."/>
            <person name="Warren J."/>
            <person name="Zhang J."/>
            <person name="Zhao Z."/>
            <person name="Zhou C."/>
            <person name="Zhu D."/>
            <person name="Lee S."/>
            <person name="Bess C."/>
            <person name="Blankenburg K."/>
            <person name="Forbes L."/>
            <person name="Fu Q."/>
            <person name="Gubbala S."/>
            <person name="Hirani K."/>
            <person name="Jayaseelan J.C."/>
            <person name="Lara F."/>
            <person name="Munidasa M."/>
            <person name="Palculict T."/>
            <person name="Patil S."/>
            <person name="Pu L.-L."/>
            <person name="Saada N."/>
            <person name="Tang L."/>
            <person name="Weissenberger G."/>
            <person name="Zhu Y."/>
            <person name="Hemphill L."/>
            <person name="Shang Y."/>
            <person name="Youmans B."/>
            <person name="Ayvaz T."/>
            <person name="Ross M."/>
            <person name="Santibanez J."/>
            <person name="Aqrawi P."/>
            <person name="Gross S."/>
            <person name="Joshi V."/>
            <person name="Fowler G."/>
            <person name="Nazareth L."/>
            <person name="Reid J."/>
            <person name="Worley K."/>
            <person name="Petrosino J."/>
            <person name="Highlander S."/>
            <person name="Gibbs R."/>
        </authorList>
    </citation>
    <scope>NUCLEOTIDE SEQUENCE [LARGE SCALE GENOMIC DNA]</scope>
    <source>
        <strain evidence="9">ATCC 33269</strain>
    </source>
</reference>
<accession>E7RMI9</accession>
<comment type="similarity">
    <text evidence="7">Belongs to the glycosyltransferase 87 family.</text>
</comment>
<evidence type="ECO:0000256" key="6">
    <source>
        <dbReference type="ARBA" id="ARBA00023136"/>
    </source>
</evidence>
<evidence type="ECO:0000256" key="3">
    <source>
        <dbReference type="ARBA" id="ARBA00022679"/>
    </source>
</evidence>
<gene>
    <name evidence="9" type="ORF">HMPREF0663_10339</name>
</gene>
<dbReference type="AlphaFoldDB" id="E7RMI9"/>
<evidence type="ECO:0000256" key="7">
    <source>
        <dbReference type="ARBA" id="ARBA00024033"/>
    </source>
</evidence>
<dbReference type="InterPro" id="IPR018584">
    <property type="entry name" value="GT87"/>
</dbReference>
<sequence>MNNTVIQRGKAFLSKPFFHEPRTILWLWMLLSVIAMVLKLHRSDNNFLIFRGVFWHAVKGLSLYDAYPAEYFDVNHYGPLFSLVIAPFAIVPEPLGLLLWCIALSLTLYLAISRSGFENGQKMFIFWFCSETLLTSLFMQQFNITIAAIIIASYFLIEKERDFWAAFLIVLGTFVKLYGVVGLAFFLFSRHKLRFSLSLLFWAVVLFIAPMLISSPQYVIEQYQEWIVCLSGKNVENINSIAQNISALGMVRRVTGNMSYSDLWLLLPALVLFIIPYLRFDQYKHKAFRQTILASVLLFVVLFSTGSESSSYIIALCGACIWYFAAPWQRSKADIALMIFVFLLSSMGSSDLYPREFKREIIQQYALKALPCLIVWLRLCYEMSFKNYAYDKDI</sequence>
<organism evidence="9 10">
    <name type="scientific">Hoylesella oralis ATCC 33269</name>
    <dbReference type="NCBI Taxonomy" id="873533"/>
    <lineage>
        <taxon>Bacteria</taxon>
        <taxon>Pseudomonadati</taxon>
        <taxon>Bacteroidota</taxon>
        <taxon>Bacteroidia</taxon>
        <taxon>Bacteroidales</taxon>
        <taxon>Prevotellaceae</taxon>
        <taxon>Hoylesella</taxon>
    </lineage>
</organism>
<dbReference type="GO" id="GO:0005886">
    <property type="term" value="C:plasma membrane"/>
    <property type="evidence" value="ECO:0007669"/>
    <property type="project" value="UniProtKB-SubCell"/>
</dbReference>
<evidence type="ECO:0000256" key="4">
    <source>
        <dbReference type="ARBA" id="ARBA00022692"/>
    </source>
</evidence>
<dbReference type="GO" id="GO:0016758">
    <property type="term" value="F:hexosyltransferase activity"/>
    <property type="evidence" value="ECO:0007669"/>
    <property type="project" value="InterPro"/>
</dbReference>
<keyword evidence="3" id="KW-0808">Transferase</keyword>
<proteinExistence type="inferred from homology"/>
<evidence type="ECO:0008006" key="11">
    <source>
        <dbReference type="Google" id="ProtNLM"/>
    </source>
</evidence>
<comment type="caution">
    <text evidence="9">The sequence shown here is derived from an EMBL/GenBank/DDBJ whole genome shotgun (WGS) entry which is preliminary data.</text>
</comment>
<feature type="transmembrane region" description="Helical" evidence="8">
    <location>
        <begin position="263"/>
        <end position="280"/>
    </location>
</feature>
<feature type="transmembrane region" description="Helical" evidence="8">
    <location>
        <begin position="195"/>
        <end position="213"/>
    </location>
</feature>